<gene>
    <name evidence="4" type="ORF">H8744_04035</name>
</gene>
<evidence type="ECO:0000256" key="1">
    <source>
        <dbReference type="PIRSR" id="PIRSR600917-52"/>
    </source>
</evidence>
<dbReference type="RefSeq" id="WP_262433622.1">
    <property type="nucleotide sequence ID" value="NZ_JACRTF010000001.1"/>
</dbReference>
<comment type="caution">
    <text evidence="4">The sequence shown here is derived from an EMBL/GenBank/DDBJ whole genome shotgun (WGS) entry which is preliminary data.</text>
</comment>
<feature type="compositionally biased region" description="Basic and acidic residues" evidence="2">
    <location>
        <begin position="458"/>
        <end position="469"/>
    </location>
</feature>
<sequence>MKAIPITAGLLLASSLYAQEKPNIVVYLADDHGCAQSEPYGDTFIKTPKMQELADQGMLFENAYIASPASGPSRAALLSGMIPVHNGAVGNHRLPRPESQKMVKQLQEQGYEVVAFGKIAHGKKHAELCGFDELEWYNWNSDTKLSESVSAYLKKRTSKKPLCLMVGDHRPHVPWGKESIYNPAEVNLPDYLIDTKETREHWARYLSDITRMDKTMTEIDQMATDYFGNNNFVFIYSADHGCQWPFGKWNLYELGVRVPFIVRWPGQIEAGVRSNAMISWIDFMPTLIDLAGGKVSDDVDGRSFAPVLLGNTKKHRDLIFTTHNSDGDFNLYPIRAVRNERFKYIRNLLPDCYHSNHSDILRKDGAGAYWDSWDEVARNDKQAAAIIDRYYRRPAIELYDLKKDPGERHNLADDPKYKKELKKMSDLLDKWLEEEGDDESLDYAPYPLNGPTPHQVHQAREVNKKKNKK</sequence>
<dbReference type="EMBL" id="JACRTF010000001">
    <property type="protein sequence ID" value="MBC8592425.1"/>
    <property type="molecule type" value="Genomic_DNA"/>
</dbReference>
<dbReference type="Gene3D" id="3.40.720.10">
    <property type="entry name" value="Alkaline Phosphatase, subunit A"/>
    <property type="match status" value="1"/>
</dbReference>
<dbReference type="SUPFAM" id="SSF53649">
    <property type="entry name" value="Alkaline phosphatase-like"/>
    <property type="match status" value="1"/>
</dbReference>
<dbReference type="InterPro" id="IPR000917">
    <property type="entry name" value="Sulfatase_N"/>
</dbReference>
<proteinExistence type="predicted"/>
<reference evidence="4" key="1">
    <citation type="submission" date="2020-08" db="EMBL/GenBank/DDBJ databases">
        <title>Genome public.</title>
        <authorList>
            <person name="Liu C."/>
            <person name="Sun Q."/>
        </authorList>
    </citation>
    <scope>NUCLEOTIDE SEQUENCE</scope>
    <source>
        <strain evidence="4">N12</strain>
    </source>
</reference>
<evidence type="ECO:0000259" key="3">
    <source>
        <dbReference type="Pfam" id="PF00884"/>
    </source>
</evidence>
<organism evidence="4 5">
    <name type="scientific">Jilunia laotingensis</name>
    <dbReference type="NCBI Taxonomy" id="2763675"/>
    <lineage>
        <taxon>Bacteria</taxon>
        <taxon>Pseudomonadati</taxon>
        <taxon>Bacteroidota</taxon>
        <taxon>Bacteroidia</taxon>
        <taxon>Bacteroidales</taxon>
        <taxon>Bacteroidaceae</taxon>
        <taxon>Jilunia</taxon>
    </lineage>
</organism>
<feature type="domain" description="Sulfatase N-terminal" evidence="3">
    <location>
        <begin position="22"/>
        <end position="292"/>
    </location>
</feature>
<accession>A0A926IPE0</accession>
<dbReference type="PANTHER" id="PTHR43751">
    <property type="entry name" value="SULFATASE"/>
    <property type="match status" value="1"/>
</dbReference>
<evidence type="ECO:0000256" key="2">
    <source>
        <dbReference type="SAM" id="MobiDB-lite"/>
    </source>
</evidence>
<dbReference type="InterPro" id="IPR017850">
    <property type="entry name" value="Alkaline_phosphatase_core_sf"/>
</dbReference>
<comment type="PTM">
    <text evidence="1">The conversion to 3-oxoalanine (also known as C-formylglycine, FGly), of a serine or cysteine residue in prokaryotes and of a cysteine residue in eukaryotes, is critical for catalytic activity.</text>
</comment>
<dbReference type="CDD" id="cd16027">
    <property type="entry name" value="SGSH"/>
    <property type="match status" value="1"/>
</dbReference>
<dbReference type="Pfam" id="PF00884">
    <property type="entry name" value="Sulfatase"/>
    <property type="match status" value="1"/>
</dbReference>
<name>A0A926IPE0_9BACT</name>
<evidence type="ECO:0000313" key="4">
    <source>
        <dbReference type="EMBL" id="MBC8592425.1"/>
    </source>
</evidence>
<feature type="region of interest" description="Disordered" evidence="2">
    <location>
        <begin position="442"/>
        <end position="469"/>
    </location>
</feature>
<evidence type="ECO:0000313" key="5">
    <source>
        <dbReference type="Proteomes" id="UP000651085"/>
    </source>
</evidence>
<keyword evidence="5" id="KW-1185">Reference proteome</keyword>
<dbReference type="AlphaFoldDB" id="A0A926IPE0"/>
<protein>
    <submittedName>
        <fullName evidence="4">Sulfatase</fullName>
    </submittedName>
</protein>
<dbReference type="PANTHER" id="PTHR43751:SF1">
    <property type="entry name" value="SULFATASE ATSG-RELATED"/>
    <property type="match status" value="1"/>
</dbReference>
<feature type="modified residue" description="3-oxoalanine (Ser)" evidence="1">
    <location>
        <position position="70"/>
    </location>
</feature>
<dbReference type="InterPro" id="IPR052701">
    <property type="entry name" value="GAG_Ulvan_Degrading_Sulfatases"/>
</dbReference>
<dbReference type="Proteomes" id="UP000651085">
    <property type="component" value="Unassembled WGS sequence"/>
</dbReference>